<dbReference type="InterPro" id="IPR051045">
    <property type="entry name" value="TonB-dependent_transducer"/>
</dbReference>
<name>A0A096AR19_9BACT</name>
<organism evidence="13 14">
    <name type="scientific">Prevotella melaninogenica DNF00666</name>
    <dbReference type="NCBI Taxonomy" id="1401073"/>
    <lineage>
        <taxon>Bacteria</taxon>
        <taxon>Pseudomonadati</taxon>
        <taxon>Bacteroidota</taxon>
        <taxon>Bacteroidia</taxon>
        <taxon>Bacteroidales</taxon>
        <taxon>Prevotellaceae</taxon>
        <taxon>Prevotella</taxon>
    </lineage>
</organism>
<evidence type="ECO:0000256" key="11">
    <source>
        <dbReference type="SAM" id="Phobius"/>
    </source>
</evidence>
<evidence type="ECO:0000313" key="13">
    <source>
        <dbReference type="EMBL" id="KGF49190.1"/>
    </source>
</evidence>
<dbReference type="PROSITE" id="PS52015">
    <property type="entry name" value="TONB_CTD"/>
    <property type="match status" value="1"/>
</dbReference>
<evidence type="ECO:0000256" key="8">
    <source>
        <dbReference type="ARBA" id="ARBA00022989"/>
    </source>
</evidence>
<dbReference type="GO" id="GO:0098797">
    <property type="term" value="C:plasma membrane protein complex"/>
    <property type="evidence" value="ECO:0007669"/>
    <property type="project" value="TreeGrafter"/>
</dbReference>
<dbReference type="GO" id="GO:0055085">
    <property type="term" value="P:transmembrane transport"/>
    <property type="evidence" value="ECO:0007669"/>
    <property type="project" value="InterPro"/>
</dbReference>
<feature type="transmembrane region" description="Helical" evidence="11">
    <location>
        <begin position="16"/>
        <end position="34"/>
    </location>
</feature>
<keyword evidence="6 11" id="KW-0812">Transmembrane</keyword>
<dbReference type="AlphaFoldDB" id="A0A096AR19"/>
<evidence type="ECO:0000259" key="12">
    <source>
        <dbReference type="PROSITE" id="PS52015"/>
    </source>
</evidence>
<dbReference type="NCBIfam" id="TIGR01352">
    <property type="entry name" value="tonB_Cterm"/>
    <property type="match status" value="1"/>
</dbReference>
<feature type="region of interest" description="Disordered" evidence="10">
    <location>
        <begin position="90"/>
        <end position="117"/>
    </location>
</feature>
<evidence type="ECO:0000256" key="4">
    <source>
        <dbReference type="ARBA" id="ARBA00022475"/>
    </source>
</evidence>
<feature type="domain" description="TonB C-terminal" evidence="12">
    <location>
        <begin position="175"/>
        <end position="265"/>
    </location>
</feature>
<keyword evidence="3" id="KW-0813">Transport</keyword>
<dbReference type="GO" id="GO:0031992">
    <property type="term" value="F:energy transducer activity"/>
    <property type="evidence" value="ECO:0007669"/>
    <property type="project" value="TreeGrafter"/>
</dbReference>
<dbReference type="Pfam" id="PF03544">
    <property type="entry name" value="TonB_C"/>
    <property type="match status" value="1"/>
</dbReference>
<dbReference type="RefSeq" id="WP_036864482.1">
    <property type="nucleotide sequence ID" value="NZ_JRNS01000317.1"/>
</dbReference>
<dbReference type="SUPFAM" id="SSF74653">
    <property type="entry name" value="TolA/TonB C-terminal domain"/>
    <property type="match status" value="1"/>
</dbReference>
<dbReference type="Gene3D" id="3.30.1150.10">
    <property type="match status" value="1"/>
</dbReference>
<evidence type="ECO:0000256" key="9">
    <source>
        <dbReference type="ARBA" id="ARBA00023136"/>
    </source>
</evidence>
<evidence type="ECO:0000256" key="3">
    <source>
        <dbReference type="ARBA" id="ARBA00022448"/>
    </source>
</evidence>
<keyword evidence="5" id="KW-0997">Cell inner membrane</keyword>
<proteinExistence type="inferred from homology"/>
<evidence type="ECO:0000256" key="2">
    <source>
        <dbReference type="ARBA" id="ARBA00006555"/>
    </source>
</evidence>
<dbReference type="InterPro" id="IPR037682">
    <property type="entry name" value="TonB_C"/>
</dbReference>
<dbReference type="Proteomes" id="UP000029578">
    <property type="component" value="Unassembled WGS sequence"/>
</dbReference>
<evidence type="ECO:0000256" key="7">
    <source>
        <dbReference type="ARBA" id="ARBA00022927"/>
    </source>
</evidence>
<comment type="similarity">
    <text evidence="2">Belongs to the TonB family.</text>
</comment>
<sequence>MEIKKSNRADLENKRWIGFLLGIIVALSFFFVAMEYNATGSDDDSANTKAIKNVTLHDMDMLPAIDQQDLAKTQEDKKPTMEDMLNLKRRDIPNKVTPHDAGSMNSNDKKTGAPQVSNEPIVMPMITTTPEPPKIKEEAKKEMERMTDDNSDKVVERYDDKVSKRILSKTPTPPGGWVEFMKWLTKTLQYPAAAKDNKLQGTVNITFIINADGTVDDVRIKSGKVPVLNDEVLRVLKTMGKWKPGIEKNKPCRSLIEIPFVFQLA</sequence>
<evidence type="ECO:0000256" key="1">
    <source>
        <dbReference type="ARBA" id="ARBA00004383"/>
    </source>
</evidence>
<evidence type="ECO:0000256" key="5">
    <source>
        <dbReference type="ARBA" id="ARBA00022519"/>
    </source>
</evidence>
<comment type="caution">
    <text evidence="13">The sequence shown here is derived from an EMBL/GenBank/DDBJ whole genome shotgun (WGS) entry which is preliminary data.</text>
</comment>
<comment type="subcellular location">
    <subcellularLocation>
        <location evidence="1">Cell inner membrane</location>
        <topology evidence="1">Single-pass membrane protein</topology>
        <orientation evidence="1">Periplasmic side</orientation>
    </subcellularLocation>
</comment>
<keyword evidence="4" id="KW-1003">Cell membrane</keyword>
<dbReference type="GO" id="GO:0015031">
    <property type="term" value="P:protein transport"/>
    <property type="evidence" value="ECO:0007669"/>
    <property type="project" value="UniProtKB-KW"/>
</dbReference>
<dbReference type="PANTHER" id="PTHR33446:SF2">
    <property type="entry name" value="PROTEIN TONB"/>
    <property type="match status" value="1"/>
</dbReference>
<protein>
    <submittedName>
        <fullName evidence="13">Energy transducer TonB</fullName>
    </submittedName>
</protein>
<dbReference type="EMBL" id="JRNS01000317">
    <property type="protein sequence ID" value="KGF49190.1"/>
    <property type="molecule type" value="Genomic_DNA"/>
</dbReference>
<keyword evidence="7" id="KW-0653">Protein transport</keyword>
<gene>
    <name evidence="13" type="ORF">HMPREF0661_06070</name>
</gene>
<evidence type="ECO:0000256" key="6">
    <source>
        <dbReference type="ARBA" id="ARBA00022692"/>
    </source>
</evidence>
<dbReference type="InterPro" id="IPR006260">
    <property type="entry name" value="TonB/TolA_C"/>
</dbReference>
<dbReference type="PANTHER" id="PTHR33446">
    <property type="entry name" value="PROTEIN TONB-RELATED"/>
    <property type="match status" value="1"/>
</dbReference>
<keyword evidence="9 11" id="KW-0472">Membrane</keyword>
<evidence type="ECO:0000313" key="14">
    <source>
        <dbReference type="Proteomes" id="UP000029578"/>
    </source>
</evidence>
<evidence type="ECO:0000256" key="10">
    <source>
        <dbReference type="SAM" id="MobiDB-lite"/>
    </source>
</evidence>
<accession>A0A096AR19</accession>
<reference evidence="13 14" key="1">
    <citation type="submission" date="2014-07" db="EMBL/GenBank/DDBJ databases">
        <authorList>
            <person name="McCorrison J."/>
            <person name="Sanka R."/>
            <person name="Torralba M."/>
            <person name="Gillis M."/>
            <person name="Haft D.H."/>
            <person name="Methe B."/>
            <person name="Sutton G."/>
            <person name="Nelson K.E."/>
        </authorList>
    </citation>
    <scope>NUCLEOTIDE SEQUENCE [LARGE SCALE GENOMIC DNA]</scope>
    <source>
        <strain evidence="13 14">DNF00666</strain>
    </source>
</reference>
<keyword evidence="8 11" id="KW-1133">Transmembrane helix</keyword>